<feature type="modified residue" description="Phosphohistidine" evidence="5">
    <location>
        <position position="598"/>
    </location>
</feature>
<dbReference type="InterPro" id="IPR036890">
    <property type="entry name" value="HATPase_C_sf"/>
</dbReference>
<dbReference type="PANTHER" id="PTHR43395">
    <property type="entry name" value="SENSOR HISTIDINE KINASE CHEA"/>
    <property type="match status" value="1"/>
</dbReference>
<evidence type="ECO:0000259" key="7">
    <source>
        <dbReference type="PROSITE" id="PS50885"/>
    </source>
</evidence>
<dbReference type="SUPFAM" id="SSF158472">
    <property type="entry name" value="HAMP domain-like"/>
    <property type="match status" value="1"/>
</dbReference>
<evidence type="ECO:0000256" key="4">
    <source>
        <dbReference type="ARBA" id="ARBA00022777"/>
    </source>
</evidence>
<dbReference type="PROSITE" id="PS50894">
    <property type="entry name" value="HPT"/>
    <property type="match status" value="1"/>
</dbReference>
<keyword evidence="6" id="KW-0812">Transmembrane</keyword>
<comment type="subcellular location">
    <subcellularLocation>
        <location evidence="1">Membrane</location>
    </subcellularLocation>
</comment>
<dbReference type="PROSITE" id="PS50885">
    <property type="entry name" value="HAMP"/>
    <property type="match status" value="1"/>
</dbReference>
<dbReference type="SUPFAM" id="SSF55874">
    <property type="entry name" value="ATPase domain of HSP90 chaperone/DNA topoisomerase II/histidine kinase"/>
    <property type="match status" value="1"/>
</dbReference>
<dbReference type="Gene3D" id="6.10.340.10">
    <property type="match status" value="1"/>
</dbReference>
<keyword evidence="3" id="KW-0808">Transferase</keyword>
<dbReference type="InterPro" id="IPR003660">
    <property type="entry name" value="HAMP_dom"/>
</dbReference>
<keyword evidence="6" id="KW-1133">Transmembrane helix</keyword>
<evidence type="ECO:0000256" key="1">
    <source>
        <dbReference type="ARBA" id="ARBA00004370"/>
    </source>
</evidence>
<evidence type="ECO:0000256" key="6">
    <source>
        <dbReference type="SAM" id="Phobius"/>
    </source>
</evidence>
<feature type="domain" description="HPt" evidence="8">
    <location>
        <begin position="552"/>
        <end position="667"/>
    </location>
</feature>
<proteinExistence type="predicted"/>
<evidence type="ECO:0000259" key="8">
    <source>
        <dbReference type="PROSITE" id="PS50894"/>
    </source>
</evidence>
<keyword evidence="4" id="KW-0418">Kinase</keyword>
<name>A0ABW7N9V2_9BACT</name>
<dbReference type="SMART" id="SM00304">
    <property type="entry name" value="HAMP"/>
    <property type="match status" value="1"/>
</dbReference>
<dbReference type="InterPro" id="IPR036641">
    <property type="entry name" value="HPT_dom_sf"/>
</dbReference>
<dbReference type="InterPro" id="IPR003594">
    <property type="entry name" value="HATPase_dom"/>
</dbReference>
<dbReference type="Gene3D" id="3.30.565.10">
    <property type="entry name" value="Histidine kinase-like ATPase, C-terminal domain"/>
    <property type="match status" value="1"/>
</dbReference>
<dbReference type="Pfam" id="PF08376">
    <property type="entry name" value="NIT"/>
    <property type="match status" value="1"/>
</dbReference>
<accession>A0ABW7N9V2</accession>
<dbReference type="PANTHER" id="PTHR43395:SF1">
    <property type="entry name" value="CHEMOTAXIS PROTEIN CHEA"/>
    <property type="match status" value="1"/>
</dbReference>
<organism evidence="9 10">
    <name type="scientific">Marinoscillum luteum</name>
    <dbReference type="NCBI Taxonomy" id="861051"/>
    <lineage>
        <taxon>Bacteria</taxon>
        <taxon>Pseudomonadati</taxon>
        <taxon>Bacteroidota</taxon>
        <taxon>Cytophagia</taxon>
        <taxon>Cytophagales</taxon>
        <taxon>Reichenbachiellaceae</taxon>
        <taxon>Marinoscillum</taxon>
    </lineage>
</organism>
<reference evidence="9 10" key="1">
    <citation type="journal article" date="2013" name="Int. J. Syst. Evol. Microbiol.">
        <title>Marinoscillum luteum sp. nov., isolated from marine sediment.</title>
        <authorList>
            <person name="Cha I.T."/>
            <person name="Park S.J."/>
            <person name="Kim S.J."/>
            <person name="Kim J.G."/>
            <person name="Jung M.Y."/>
            <person name="Shin K.S."/>
            <person name="Kwon K.K."/>
            <person name="Yang S.H."/>
            <person name="Seo Y.S."/>
            <person name="Rhee S.K."/>
        </authorList>
    </citation>
    <scope>NUCLEOTIDE SEQUENCE [LARGE SCALE GENOMIC DNA]</scope>
    <source>
        <strain evidence="9 10">KCTC 23939</strain>
    </source>
</reference>
<evidence type="ECO:0000313" key="9">
    <source>
        <dbReference type="EMBL" id="MFH6984285.1"/>
    </source>
</evidence>
<evidence type="ECO:0000256" key="2">
    <source>
        <dbReference type="ARBA" id="ARBA00022553"/>
    </source>
</evidence>
<keyword evidence="2 5" id="KW-0597">Phosphoprotein</keyword>
<protein>
    <submittedName>
        <fullName evidence="9">Nitrate- and nitrite sensing domain-containing protein</fullName>
    </submittedName>
</protein>
<sequence length="875" mass="101248">MRILYDLPIRTKFAVVLVPLIVIIICFDYIQIKHNYLDYDDSQRLNKTILLGVEINHAVHELQKERSISVGFLTNDGEDFSQALLHQRHVTDSTLERFYEELDRLDLKGIFAIHANDVELLNSNFSTINSIRQKVDRRVLDPIQILEYFSDIDEVALNTVDQLINETRDKDIAQQVHALIYFLKAKERASIERAIGTHAFSISEIDDETYSSFTALVAEQEAYTDAFLIIADEASKGVYNNLVTGHDVNEVDRLRSVLHLRDNFNQDPGYWYEMTTSKINALKRVEDSISQRLLSRTEYLARTAFQKFWTFIVLDIIIGILAMWLMSIIVTNLLANVKILERFTIRISKGDLSKKVFIATKDEIGQYAKTFNVMVDEIVKSHNILRKERDKAKFLYNNIYRVSLVVFQNIHQGIFLLDRNFKMSKLYSKSMEKIFGLSKISGENFANFMRPLIIPRDLEALEMFMRHLFNEDMDEDVVNQLNPIEQVKIYSETDGIVTTKYIRVNFTRIWRRDRIANIMVTVSDETESVLLQKHLEDAEKKKKQETEQVLSILKIDPSLIRGFLYNAKRTLKGISERYEANKDRDLKALLDFTFETIHNLKGNAVVIGLDIMSEKFHEVEEAIESLKLKEVTGKDFLTILYEIDDADKMIDEMSSMLRKVADIYRKYPSGGHVVSNIMLIDNLERSVKLLSDKMDKPVDFFFKNESNLVLPNEHIDAFRDIMIQLIRNSVKHGIEDRETRTSLGKLIRGTISIELDQPKDQRFEICYMDDGRGLDVIRVKQRAVQSGILTEFEAEKLTHDQVINLIYEKGFSTATEVDENAGRGRGMNLVKTLIEEMNGTFTTTFEEGKYFKLIINLPISGIVEDQSKEHETTDS</sequence>
<feature type="transmembrane region" description="Helical" evidence="6">
    <location>
        <begin position="12"/>
        <end position="30"/>
    </location>
</feature>
<comment type="caution">
    <text evidence="9">The sequence shown here is derived from an EMBL/GenBank/DDBJ whole genome shotgun (WGS) entry which is preliminary data.</text>
</comment>
<evidence type="ECO:0000313" key="10">
    <source>
        <dbReference type="Proteomes" id="UP001610063"/>
    </source>
</evidence>
<dbReference type="SMART" id="SM00387">
    <property type="entry name" value="HATPase_c"/>
    <property type="match status" value="1"/>
</dbReference>
<dbReference type="InterPro" id="IPR008207">
    <property type="entry name" value="Sig_transdc_His_kin_Hpt_dom"/>
</dbReference>
<dbReference type="Pfam" id="PF00672">
    <property type="entry name" value="HAMP"/>
    <property type="match status" value="1"/>
</dbReference>
<keyword evidence="10" id="KW-1185">Reference proteome</keyword>
<dbReference type="EMBL" id="JBIPKE010000017">
    <property type="protein sequence ID" value="MFH6984285.1"/>
    <property type="molecule type" value="Genomic_DNA"/>
</dbReference>
<dbReference type="CDD" id="cd06225">
    <property type="entry name" value="HAMP"/>
    <property type="match status" value="1"/>
</dbReference>
<dbReference type="InterPro" id="IPR013587">
    <property type="entry name" value="Nitrate/nitrite_sensing"/>
</dbReference>
<gene>
    <name evidence="9" type="ORF">ACHKAR_12600</name>
</gene>
<dbReference type="RefSeq" id="WP_395417663.1">
    <property type="nucleotide sequence ID" value="NZ_JBIPKE010000017.1"/>
</dbReference>
<evidence type="ECO:0000256" key="5">
    <source>
        <dbReference type="PROSITE-ProRule" id="PRU00110"/>
    </source>
</evidence>
<evidence type="ECO:0000256" key="3">
    <source>
        <dbReference type="ARBA" id="ARBA00022679"/>
    </source>
</evidence>
<dbReference type="SUPFAM" id="SSF47226">
    <property type="entry name" value="Histidine-containing phosphotransfer domain, HPT domain"/>
    <property type="match status" value="1"/>
</dbReference>
<feature type="transmembrane region" description="Helical" evidence="6">
    <location>
        <begin position="308"/>
        <end position="335"/>
    </location>
</feature>
<feature type="domain" description="HAMP" evidence="7">
    <location>
        <begin position="331"/>
        <end position="383"/>
    </location>
</feature>
<dbReference type="Pfam" id="PF02518">
    <property type="entry name" value="HATPase_c"/>
    <property type="match status" value="1"/>
</dbReference>
<keyword evidence="6" id="KW-0472">Membrane</keyword>
<dbReference type="Gene3D" id="1.20.120.160">
    <property type="entry name" value="HPT domain"/>
    <property type="match status" value="1"/>
</dbReference>
<dbReference type="InterPro" id="IPR051315">
    <property type="entry name" value="Bact_Chemotaxis_CheA"/>
</dbReference>
<dbReference type="Proteomes" id="UP001610063">
    <property type="component" value="Unassembled WGS sequence"/>
</dbReference>